<protein>
    <submittedName>
        <fullName evidence="3">Uncharacterized protein</fullName>
    </submittedName>
</protein>
<reference evidence="3" key="1">
    <citation type="submission" date="2021-05" db="EMBL/GenBank/DDBJ databases">
        <authorList>
            <person name="Alioto T."/>
            <person name="Alioto T."/>
            <person name="Gomez Garrido J."/>
        </authorList>
    </citation>
    <scope>NUCLEOTIDE SEQUENCE</scope>
</reference>
<feature type="compositionally biased region" description="Basic and acidic residues" evidence="1">
    <location>
        <begin position="28"/>
        <end position="37"/>
    </location>
</feature>
<feature type="signal peptide" evidence="2">
    <location>
        <begin position="1"/>
        <end position="19"/>
    </location>
</feature>
<keyword evidence="2" id="KW-0732">Signal</keyword>
<feature type="chain" id="PRO_5034482548" evidence="2">
    <location>
        <begin position="20"/>
        <end position="114"/>
    </location>
</feature>
<sequence length="114" mass="12975">MFRAVAITSAAILTASANAVYGWSQSAGREKRTEEWNRNQTPQVEKNRTNTEEVHDHNPMRDEDSNNQHMQQEKHYLHDGGGKHKRMADVGHERGSDDGDDIMLMVLDVLDDVM</sequence>
<dbReference type="AlphaFoldDB" id="A0A8D9BM76"/>
<evidence type="ECO:0000313" key="3">
    <source>
        <dbReference type="EMBL" id="CAG6787880.1"/>
    </source>
</evidence>
<accession>A0A8D9BM76</accession>
<name>A0A8D9BM76_9HEMI</name>
<feature type="region of interest" description="Disordered" evidence="1">
    <location>
        <begin position="25"/>
        <end position="99"/>
    </location>
</feature>
<evidence type="ECO:0000256" key="1">
    <source>
        <dbReference type="SAM" id="MobiDB-lite"/>
    </source>
</evidence>
<organism evidence="3">
    <name type="scientific">Cacopsylla melanoneura</name>
    <dbReference type="NCBI Taxonomy" id="428564"/>
    <lineage>
        <taxon>Eukaryota</taxon>
        <taxon>Metazoa</taxon>
        <taxon>Ecdysozoa</taxon>
        <taxon>Arthropoda</taxon>
        <taxon>Hexapoda</taxon>
        <taxon>Insecta</taxon>
        <taxon>Pterygota</taxon>
        <taxon>Neoptera</taxon>
        <taxon>Paraneoptera</taxon>
        <taxon>Hemiptera</taxon>
        <taxon>Sternorrhyncha</taxon>
        <taxon>Psylloidea</taxon>
        <taxon>Psyllidae</taxon>
        <taxon>Psyllinae</taxon>
        <taxon>Cacopsylla</taxon>
    </lineage>
</organism>
<proteinExistence type="predicted"/>
<feature type="compositionally biased region" description="Basic and acidic residues" evidence="1">
    <location>
        <begin position="45"/>
        <end position="97"/>
    </location>
</feature>
<dbReference type="EMBL" id="HBUF01656507">
    <property type="protein sequence ID" value="CAG6787880.1"/>
    <property type="molecule type" value="Transcribed_RNA"/>
</dbReference>
<evidence type="ECO:0000256" key="2">
    <source>
        <dbReference type="SAM" id="SignalP"/>
    </source>
</evidence>